<dbReference type="BioCyc" id="SCEL448385:SCE_RS39520-MONOMER"/>
<feature type="signal peptide" evidence="1">
    <location>
        <begin position="1"/>
        <end position="19"/>
    </location>
</feature>
<dbReference type="AlphaFoldDB" id="A9FAB3"/>
<accession>A9FAB3</accession>
<evidence type="ECO:0000313" key="2">
    <source>
        <dbReference type="EMBL" id="CAN97885.1"/>
    </source>
</evidence>
<feature type="chain" id="PRO_5002734912" evidence="1">
    <location>
        <begin position="20"/>
        <end position="171"/>
    </location>
</feature>
<organism evidence="2 3">
    <name type="scientific">Sorangium cellulosum (strain So ce56)</name>
    <name type="common">Polyangium cellulosum (strain So ce56)</name>
    <dbReference type="NCBI Taxonomy" id="448385"/>
    <lineage>
        <taxon>Bacteria</taxon>
        <taxon>Pseudomonadati</taxon>
        <taxon>Myxococcota</taxon>
        <taxon>Polyangia</taxon>
        <taxon>Polyangiales</taxon>
        <taxon>Polyangiaceae</taxon>
        <taxon>Sorangium</taxon>
    </lineage>
</organism>
<dbReference type="PROSITE" id="PS51257">
    <property type="entry name" value="PROKAR_LIPOPROTEIN"/>
    <property type="match status" value="1"/>
</dbReference>
<keyword evidence="3" id="KW-1185">Reference proteome</keyword>
<dbReference type="KEGG" id="scl:sce7716"/>
<protein>
    <submittedName>
        <fullName evidence="2">Secreted protein</fullName>
    </submittedName>
</protein>
<sequence>MKRNKLMWFGMALLVSACAAMGCAAPDAPAGNLLDGGDDVPASVVEAAQQGTIYEVSVTFEGETTTVQAQATVELRAHLLDAGFRDLHGEEAVTAFLTAMAQHTVDETGELPEGILTVGDHEGDPSELAPNDVCLYAIQHDVYVCTAVCANCPPHCVYSHTWYSYTINTCN</sequence>
<dbReference type="Proteomes" id="UP000002139">
    <property type="component" value="Chromosome"/>
</dbReference>
<evidence type="ECO:0000256" key="1">
    <source>
        <dbReference type="SAM" id="SignalP"/>
    </source>
</evidence>
<dbReference type="OrthoDB" id="9862836at2"/>
<gene>
    <name evidence="2" type="ordered locus">sce7716</name>
</gene>
<evidence type="ECO:0000313" key="3">
    <source>
        <dbReference type="Proteomes" id="UP000002139"/>
    </source>
</evidence>
<dbReference type="RefSeq" id="WP_012240324.1">
    <property type="nucleotide sequence ID" value="NC_010162.1"/>
</dbReference>
<keyword evidence="1" id="KW-0732">Signal</keyword>
<proteinExistence type="predicted"/>
<dbReference type="EMBL" id="AM746676">
    <property type="protein sequence ID" value="CAN97885.1"/>
    <property type="molecule type" value="Genomic_DNA"/>
</dbReference>
<name>A9FAB3_SORC5</name>
<dbReference type="HOGENOM" id="CLU_1561870_0_0_7"/>
<reference evidence="2 3" key="1">
    <citation type="journal article" date="2007" name="Nat. Biotechnol.">
        <title>Complete genome sequence of the myxobacterium Sorangium cellulosum.</title>
        <authorList>
            <person name="Schneiker S."/>
            <person name="Perlova O."/>
            <person name="Kaiser O."/>
            <person name="Gerth K."/>
            <person name="Alici A."/>
            <person name="Altmeyer M.O."/>
            <person name="Bartels D."/>
            <person name="Bekel T."/>
            <person name="Beyer S."/>
            <person name="Bode E."/>
            <person name="Bode H.B."/>
            <person name="Bolten C.J."/>
            <person name="Choudhuri J.V."/>
            <person name="Doss S."/>
            <person name="Elnakady Y.A."/>
            <person name="Frank B."/>
            <person name="Gaigalat L."/>
            <person name="Goesmann A."/>
            <person name="Groeger C."/>
            <person name="Gross F."/>
            <person name="Jelsbak L."/>
            <person name="Jelsbak L."/>
            <person name="Kalinowski J."/>
            <person name="Kegler C."/>
            <person name="Knauber T."/>
            <person name="Konietzny S."/>
            <person name="Kopp M."/>
            <person name="Krause L."/>
            <person name="Krug D."/>
            <person name="Linke B."/>
            <person name="Mahmud T."/>
            <person name="Martinez-Arias R."/>
            <person name="McHardy A.C."/>
            <person name="Merai M."/>
            <person name="Meyer F."/>
            <person name="Mormann S."/>
            <person name="Munoz-Dorado J."/>
            <person name="Perez J."/>
            <person name="Pradella S."/>
            <person name="Rachid S."/>
            <person name="Raddatz G."/>
            <person name="Rosenau F."/>
            <person name="Rueckert C."/>
            <person name="Sasse F."/>
            <person name="Scharfe M."/>
            <person name="Schuster S.C."/>
            <person name="Suen G."/>
            <person name="Treuner-Lange A."/>
            <person name="Velicer G.J."/>
            <person name="Vorholter F.-J."/>
            <person name="Weissman K.J."/>
            <person name="Welch R.D."/>
            <person name="Wenzel S.C."/>
            <person name="Whitworth D.E."/>
            <person name="Wilhelm S."/>
            <person name="Wittmann C."/>
            <person name="Bloecker H."/>
            <person name="Puehler A."/>
            <person name="Mueller R."/>
        </authorList>
    </citation>
    <scope>NUCLEOTIDE SEQUENCE [LARGE SCALE GENOMIC DNA]</scope>
    <source>
        <strain evidence="3">So ce56</strain>
    </source>
</reference>